<keyword evidence="2" id="KW-1185">Reference proteome</keyword>
<dbReference type="EMBL" id="RJVO01000006">
    <property type="protein sequence ID" value="ROH88684.1"/>
    <property type="molecule type" value="Genomic_DNA"/>
</dbReference>
<name>A0A3N0V7X9_9GAMM</name>
<dbReference type="InParanoid" id="A0A3N0V7X9"/>
<reference evidence="1 2" key="1">
    <citation type="submission" date="2018-10" db="EMBL/GenBank/DDBJ databases">
        <authorList>
            <person name="Chen W.-M."/>
        </authorList>
    </citation>
    <scope>NUCLEOTIDE SEQUENCE [LARGE SCALE GENOMIC DNA]</scope>
    <source>
        <strain evidence="1 2">THS-13</strain>
    </source>
</reference>
<evidence type="ECO:0000313" key="1">
    <source>
        <dbReference type="EMBL" id="ROH88684.1"/>
    </source>
</evidence>
<organism evidence="1 2">
    <name type="scientific">Stagnimonas aquatica</name>
    <dbReference type="NCBI Taxonomy" id="2689987"/>
    <lineage>
        <taxon>Bacteria</taxon>
        <taxon>Pseudomonadati</taxon>
        <taxon>Pseudomonadota</taxon>
        <taxon>Gammaproteobacteria</taxon>
        <taxon>Nevskiales</taxon>
        <taxon>Nevskiaceae</taxon>
        <taxon>Stagnimonas</taxon>
    </lineage>
</organism>
<dbReference type="Proteomes" id="UP000282106">
    <property type="component" value="Unassembled WGS sequence"/>
</dbReference>
<accession>A0A3N0V7X9</accession>
<dbReference type="RefSeq" id="WP_123212306.1">
    <property type="nucleotide sequence ID" value="NZ_RJVO01000006.1"/>
</dbReference>
<comment type="caution">
    <text evidence="1">The sequence shown here is derived from an EMBL/GenBank/DDBJ whole genome shotgun (WGS) entry which is preliminary data.</text>
</comment>
<dbReference type="InterPro" id="IPR021276">
    <property type="entry name" value="DUF2855"/>
</dbReference>
<sequence length="371" mass="41508">MSSAVPQLAPAAAYDFEVARHKLNDCRFLPAADPLGVPLQADEVQLRIDKFAFTANNISYAVFGEAMSYWQFFPAAEGWGRIPVWGFADVIASRHPQVREGERLFGYLPMSTHLRLLAGKVSERSIQDVSPLRAKLAPVYSSLSRVLRDPGYFPARESEQALLRPLFMTAFLIDDFLDEQAAFGAEQLLLSSASSKTALGLASLLRRRRRGEVIGLTSAANVGFCQRSGYYDRVLAYEQLPALGGGRPTVFIDMAGDGGLLRAVHAQFGERLRYSCMVGGTHWRQRETQHQLPWPRPEFFFAPTQLRKRQKDWGAVGLEERYAQAWRPFLLSVGAWMRVVQRQGVAAVEKTYREVLDGHAPPEVGYILSLT</sequence>
<protein>
    <submittedName>
        <fullName evidence="1">DUF2855 family protein</fullName>
    </submittedName>
</protein>
<dbReference type="AlphaFoldDB" id="A0A3N0V7X9"/>
<proteinExistence type="predicted"/>
<dbReference type="Pfam" id="PF11017">
    <property type="entry name" value="DUF2855"/>
    <property type="match status" value="1"/>
</dbReference>
<gene>
    <name evidence="1" type="ORF">ED208_12765</name>
</gene>
<evidence type="ECO:0000313" key="2">
    <source>
        <dbReference type="Proteomes" id="UP000282106"/>
    </source>
</evidence>